<dbReference type="Gene3D" id="3.50.50.60">
    <property type="entry name" value="FAD/NAD(P)-binding domain"/>
    <property type="match status" value="1"/>
</dbReference>
<keyword evidence="8" id="KW-1185">Reference proteome</keyword>
<evidence type="ECO:0000313" key="7">
    <source>
        <dbReference type="EMBL" id="EEH39717.1"/>
    </source>
</evidence>
<evidence type="ECO:0000256" key="3">
    <source>
        <dbReference type="ARBA" id="ARBA00022630"/>
    </source>
</evidence>
<dbReference type="GO" id="GO:0050660">
    <property type="term" value="F:flavin adenine dinucleotide binding"/>
    <property type="evidence" value="ECO:0007669"/>
    <property type="project" value="InterPro"/>
</dbReference>
<dbReference type="OrthoDB" id="2219495at2759"/>
<dbReference type="InterPro" id="IPR036188">
    <property type="entry name" value="FAD/NAD-bd_sf"/>
</dbReference>
<evidence type="ECO:0000256" key="1">
    <source>
        <dbReference type="ARBA" id="ARBA00001974"/>
    </source>
</evidence>
<gene>
    <name evidence="7" type="ORF">PAAG_01906</name>
</gene>
<dbReference type="Gene3D" id="3.30.9.10">
    <property type="entry name" value="D-Amino Acid Oxidase, subunit A, domain 2"/>
    <property type="match status" value="1"/>
</dbReference>
<dbReference type="eggNOG" id="KOG2820">
    <property type="taxonomic scope" value="Eukaryota"/>
</dbReference>
<organism evidence="7 8">
    <name type="scientific">Paracoccidioides lutzii (strain ATCC MYA-826 / Pb01)</name>
    <name type="common">Paracoccidioides brasiliensis</name>
    <dbReference type="NCBI Taxonomy" id="502779"/>
    <lineage>
        <taxon>Eukaryota</taxon>
        <taxon>Fungi</taxon>
        <taxon>Dikarya</taxon>
        <taxon>Ascomycota</taxon>
        <taxon>Pezizomycotina</taxon>
        <taxon>Eurotiomycetes</taxon>
        <taxon>Eurotiomycetidae</taxon>
        <taxon>Onygenales</taxon>
        <taxon>Ajellomycetaceae</taxon>
        <taxon>Paracoccidioides</taxon>
    </lineage>
</organism>
<feature type="domain" description="FAD dependent oxidoreductase" evidence="6">
    <location>
        <begin position="45"/>
        <end position="447"/>
    </location>
</feature>
<dbReference type="VEuPathDB" id="FungiDB:PAAG_01906"/>
<dbReference type="GeneID" id="9099220"/>
<sequence>MRKKETKALHHRISIKDLCNSLPMITTCSAHETYHGSGTTLPDSILIVGGGVFGLSTALALSARHSGKITLIDSSPAIPNPYGSSVDTSRIVRADYVKTAYVTLAESALEKWRNTDWGREGRFTQSGLVLVSSGDTTGKEYVRESYENVKALNPKAVEELPTRQDVERVAPGYGSGLHVSGGYVNWGSGWADAEASMRFAKKKVEETGKVDFRTGEVKRILFSSESQRVSEGAPGTVGDKEKVTGVELTDGSTITADLVILATGAWTGRLVDLRGRAEAKGQALAYIRISDDEQAKLANMPTVLNFSTGMFIIPPRNNLLKIARHSYGYRNPQRVAVAVAVPVCGSDRSSNNTRTTTAETIEVSLPAGGDVPIPQEGEEACRAALREMLPAFAERAFVKTRVCWYTDTPTGDFLVTYHPHYAGLFLATGGSGHGFKFLPVLGEKIVDAIQGRLDLELQELWAWPRSTSSDTADATCAIVWTEDGSRSGSKGLILMDELVRGKGGGEVL</sequence>
<evidence type="ECO:0000313" key="8">
    <source>
        <dbReference type="Proteomes" id="UP000002059"/>
    </source>
</evidence>
<dbReference type="STRING" id="502779.C1GTR1"/>
<protein>
    <submittedName>
        <fullName evidence="7">Sarcosine oxidase</fullName>
    </submittedName>
</protein>
<dbReference type="Proteomes" id="UP000002059">
    <property type="component" value="Partially assembled WGS sequence"/>
</dbReference>
<dbReference type="KEGG" id="pbl:PAAG_01906"/>
<keyword evidence="5" id="KW-0560">Oxidoreductase</keyword>
<dbReference type="InterPro" id="IPR006076">
    <property type="entry name" value="FAD-dep_OxRdtase"/>
</dbReference>
<dbReference type="Pfam" id="PF01266">
    <property type="entry name" value="DAO"/>
    <property type="match status" value="1"/>
</dbReference>
<evidence type="ECO:0000256" key="4">
    <source>
        <dbReference type="ARBA" id="ARBA00022827"/>
    </source>
</evidence>
<dbReference type="GO" id="GO:0004657">
    <property type="term" value="F:proline dehydrogenase activity"/>
    <property type="evidence" value="ECO:0007669"/>
    <property type="project" value="TreeGrafter"/>
</dbReference>
<dbReference type="SUPFAM" id="SSF51905">
    <property type="entry name" value="FAD/NAD(P)-binding domain"/>
    <property type="match status" value="1"/>
</dbReference>
<name>C1GTR1_PARBA</name>
<evidence type="ECO:0000256" key="5">
    <source>
        <dbReference type="ARBA" id="ARBA00023002"/>
    </source>
</evidence>
<dbReference type="HOGENOM" id="CLU_007884_0_1_1"/>
<keyword evidence="4" id="KW-0274">FAD</keyword>
<dbReference type="GO" id="GO:0008115">
    <property type="term" value="F:sarcosine oxidase activity"/>
    <property type="evidence" value="ECO:0007669"/>
    <property type="project" value="TreeGrafter"/>
</dbReference>
<dbReference type="RefSeq" id="XP_002796018.1">
    <property type="nucleotide sequence ID" value="XM_002795972.2"/>
</dbReference>
<comment type="similarity">
    <text evidence="2">Belongs to the MSOX/MTOX family.</text>
</comment>
<comment type="cofactor">
    <cofactor evidence="1">
        <name>FAD</name>
        <dbReference type="ChEBI" id="CHEBI:57692"/>
    </cofactor>
</comment>
<reference evidence="7 8" key="1">
    <citation type="journal article" date="2011" name="PLoS Genet.">
        <title>Comparative genomic analysis of human fungal pathogens causing paracoccidioidomycosis.</title>
        <authorList>
            <person name="Desjardins C.A."/>
            <person name="Champion M.D."/>
            <person name="Holder J.W."/>
            <person name="Muszewska A."/>
            <person name="Goldberg J."/>
            <person name="Bailao A.M."/>
            <person name="Brigido M.M."/>
            <person name="Ferreira M.E."/>
            <person name="Garcia A.M."/>
            <person name="Grynberg M."/>
            <person name="Gujja S."/>
            <person name="Heiman D.I."/>
            <person name="Henn M.R."/>
            <person name="Kodira C.D."/>
            <person name="Leon-Narvaez H."/>
            <person name="Longo L.V."/>
            <person name="Ma L.J."/>
            <person name="Malavazi I."/>
            <person name="Matsuo A.L."/>
            <person name="Morais F.V."/>
            <person name="Pereira M."/>
            <person name="Rodriguez-Brito S."/>
            <person name="Sakthikumar S."/>
            <person name="Salem-Izacc S.M."/>
            <person name="Sykes S.M."/>
            <person name="Teixeira M.M."/>
            <person name="Vallejo M.C."/>
            <person name="Walter M.E."/>
            <person name="Yandava C."/>
            <person name="Young S."/>
            <person name="Zeng Q."/>
            <person name="Zucker J."/>
            <person name="Felipe M.S."/>
            <person name="Goldman G.H."/>
            <person name="Haas B.J."/>
            <person name="McEwen J.G."/>
            <person name="Nino-Vega G."/>
            <person name="Puccia R."/>
            <person name="San-Blas G."/>
            <person name="Soares C.M."/>
            <person name="Birren B.W."/>
            <person name="Cuomo C.A."/>
        </authorList>
    </citation>
    <scope>NUCLEOTIDE SEQUENCE [LARGE SCALE GENOMIC DNA]</scope>
    <source>
        <strain evidence="8">ATCC MYA-826 / Pb01</strain>
    </source>
</reference>
<keyword evidence="3" id="KW-0285">Flavoprotein</keyword>
<dbReference type="SUPFAM" id="SSF54373">
    <property type="entry name" value="FAD-linked reductases, C-terminal domain"/>
    <property type="match status" value="1"/>
</dbReference>
<accession>C1GTR1</accession>
<dbReference type="EMBL" id="KN293995">
    <property type="protein sequence ID" value="EEH39717.1"/>
    <property type="molecule type" value="Genomic_DNA"/>
</dbReference>
<evidence type="ECO:0000259" key="6">
    <source>
        <dbReference type="Pfam" id="PF01266"/>
    </source>
</evidence>
<dbReference type="PANTHER" id="PTHR10961">
    <property type="entry name" value="PEROXISOMAL SARCOSINE OXIDASE"/>
    <property type="match status" value="1"/>
</dbReference>
<dbReference type="OMA" id="WRKQGDD"/>
<dbReference type="PANTHER" id="PTHR10961:SF46">
    <property type="entry name" value="PEROXISOMAL SARCOSINE OXIDASE"/>
    <property type="match status" value="1"/>
</dbReference>
<dbReference type="GO" id="GO:0050031">
    <property type="term" value="F:L-pipecolate oxidase activity"/>
    <property type="evidence" value="ECO:0007669"/>
    <property type="project" value="TreeGrafter"/>
</dbReference>
<evidence type="ECO:0000256" key="2">
    <source>
        <dbReference type="ARBA" id="ARBA00010989"/>
    </source>
</evidence>
<proteinExistence type="inferred from homology"/>
<dbReference type="AlphaFoldDB" id="C1GTR1"/>
<dbReference type="InterPro" id="IPR045170">
    <property type="entry name" value="MTOX"/>
</dbReference>